<accession>A0AAW2QAF8</accession>
<evidence type="ECO:0000313" key="2">
    <source>
        <dbReference type="EMBL" id="KAL0364850.1"/>
    </source>
</evidence>
<feature type="region of interest" description="Disordered" evidence="1">
    <location>
        <begin position="1"/>
        <end position="58"/>
    </location>
</feature>
<proteinExistence type="predicted"/>
<dbReference type="AlphaFoldDB" id="A0AAW2QAF8"/>
<reference evidence="2" key="2">
    <citation type="journal article" date="2024" name="Plant">
        <title>Genomic evolution and insights into agronomic trait innovations of Sesamum species.</title>
        <authorList>
            <person name="Miao H."/>
            <person name="Wang L."/>
            <person name="Qu L."/>
            <person name="Liu H."/>
            <person name="Sun Y."/>
            <person name="Le M."/>
            <person name="Wang Q."/>
            <person name="Wei S."/>
            <person name="Zheng Y."/>
            <person name="Lin W."/>
            <person name="Duan Y."/>
            <person name="Cao H."/>
            <person name="Xiong S."/>
            <person name="Wang X."/>
            <person name="Wei L."/>
            <person name="Li C."/>
            <person name="Ma Q."/>
            <person name="Ju M."/>
            <person name="Zhao R."/>
            <person name="Li G."/>
            <person name="Mu C."/>
            <person name="Tian Q."/>
            <person name="Mei H."/>
            <person name="Zhang T."/>
            <person name="Gao T."/>
            <person name="Zhang H."/>
        </authorList>
    </citation>
    <scope>NUCLEOTIDE SEQUENCE</scope>
    <source>
        <strain evidence="2">G01</strain>
    </source>
</reference>
<comment type="caution">
    <text evidence="2">The sequence shown here is derived from an EMBL/GenBank/DDBJ whole genome shotgun (WGS) entry which is preliminary data.</text>
</comment>
<reference evidence="2" key="1">
    <citation type="submission" date="2020-06" db="EMBL/GenBank/DDBJ databases">
        <authorList>
            <person name="Li T."/>
            <person name="Hu X."/>
            <person name="Zhang T."/>
            <person name="Song X."/>
            <person name="Zhang H."/>
            <person name="Dai N."/>
            <person name="Sheng W."/>
            <person name="Hou X."/>
            <person name="Wei L."/>
        </authorList>
    </citation>
    <scope>NUCLEOTIDE SEQUENCE</scope>
    <source>
        <strain evidence="2">G01</strain>
        <tissue evidence="2">Leaf</tissue>
    </source>
</reference>
<gene>
    <name evidence="2" type="ORF">Sangu_0582600</name>
</gene>
<dbReference type="EMBL" id="JACGWK010000003">
    <property type="protein sequence ID" value="KAL0364850.1"/>
    <property type="molecule type" value="Genomic_DNA"/>
</dbReference>
<name>A0AAW2QAF8_9LAMI</name>
<organism evidence="2">
    <name type="scientific">Sesamum angustifolium</name>
    <dbReference type="NCBI Taxonomy" id="2727405"/>
    <lineage>
        <taxon>Eukaryota</taxon>
        <taxon>Viridiplantae</taxon>
        <taxon>Streptophyta</taxon>
        <taxon>Embryophyta</taxon>
        <taxon>Tracheophyta</taxon>
        <taxon>Spermatophyta</taxon>
        <taxon>Magnoliopsida</taxon>
        <taxon>eudicotyledons</taxon>
        <taxon>Gunneridae</taxon>
        <taxon>Pentapetalae</taxon>
        <taxon>asterids</taxon>
        <taxon>lamiids</taxon>
        <taxon>Lamiales</taxon>
        <taxon>Pedaliaceae</taxon>
        <taxon>Sesamum</taxon>
    </lineage>
</organism>
<sequence>MDNFSGPGLSTMSKPMRKRRSNLNRRPPNESESPQEYRDSISLSSTPSDHVSDAPSEGNVVHEAMNWTKGLTSNQCISRASYTNLADAETVHNSYDADRVFEESNSLNRLLKITLQQLAARV</sequence>
<evidence type="ECO:0000256" key="1">
    <source>
        <dbReference type="SAM" id="MobiDB-lite"/>
    </source>
</evidence>
<protein>
    <submittedName>
        <fullName evidence="2">Uncharacterized protein</fullName>
    </submittedName>
</protein>